<keyword evidence="4" id="KW-1185">Reference proteome</keyword>
<evidence type="ECO:0000256" key="1">
    <source>
        <dbReference type="ARBA" id="ARBA00009995"/>
    </source>
</evidence>
<dbReference type="OrthoDB" id="1101329at2759"/>
<comment type="similarity">
    <text evidence="1">Belongs to the UDP-glycosyltransferase family.</text>
</comment>
<evidence type="ECO:0000256" key="2">
    <source>
        <dbReference type="ARBA" id="ARBA00022676"/>
    </source>
</evidence>
<keyword evidence="2" id="KW-0808">Transferase</keyword>
<dbReference type="Gene3D" id="3.40.50.2000">
    <property type="entry name" value="Glycogen Phosphorylase B"/>
    <property type="match status" value="1"/>
</dbReference>
<dbReference type="AlphaFoldDB" id="A0A565BTC9"/>
<proteinExistence type="inferred from homology"/>
<dbReference type="SUPFAM" id="SSF53756">
    <property type="entry name" value="UDP-Glycosyltransferase/glycogen phosphorylase"/>
    <property type="match status" value="1"/>
</dbReference>
<dbReference type="PANTHER" id="PTHR11926:SF1494">
    <property type="entry name" value="FLAVONOL 3-O-GLUCOSYLTRANSFERASE UGT76E12-RELATED"/>
    <property type="match status" value="1"/>
</dbReference>
<dbReference type="EMBL" id="CABITT030000005">
    <property type="protein sequence ID" value="VVB04615.1"/>
    <property type="molecule type" value="Genomic_DNA"/>
</dbReference>
<gene>
    <name evidence="3" type="ORF">ANE_LOCUS15059</name>
</gene>
<evidence type="ECO:0000313" key="4">
    <source>
        <dbReference type="Proteomes" id="UP000489600"/>
    </source>
</evidence>
<organism evidence="3 4">
    <name type="scientific">Arabis nemorensis</name>
    <dbReference type="NCBI Taxonomy" id="586526"/>
    <lineage>
        <taxon>Eukaryota</taxon>
        <taxon>Viridiplantae</taxon>
        <taxon>Streptophyta</taxon>
        <taxon>Embryophyta</taxon>
        <taxon>Tracheophyta</taxon>
        <taxon>Spermatophyta</taxon>
        <taxon>Magnoliopsida</taxon>
        <taxon>eudicotyledons</taxon>
        <taxon>Gunneridae</taxon>
        <taxon>Pentapetalae</taxon>
        <taxon>rosids</taxon>
        <taxon>malvids</taxon>
        <taxon>Brassicales</taxon>
        <taxon>Brassicaceae</taxon>
        <taxon>Arabideae</taxon>
        <taxon>Arabis</taxon>
    </lineage>
</organism>
<dbReference type="GO" id="GO:0080043">
    <property type="term" value="F:quercetin 3-O-glucosyltransferase activity"/>
    <property type="evidence" value="ECO:0007669"/>
    <property type="project" value="TreeGrafter"/>
</dbReference>
<protein>
    <submittedName>
        <fullName evidence="3">Uncharacterized protein</fullName>
    </submittedName>
</protein>
<dbReference type="PANTHER" id="PTHR11926">
    <property type="entry name" value="GLUCOSYL/GLUCURONOSYL TRANSFERASES"/>
    <property type="match status" value="1"/>
</dbReference>
<name>A0A565BTC9_9BRAS</name>
<evidence type="ECO:0000313" key="3">
    <source>
        <dbReference type="EMBL" id="VVB04615.1"/>
    </source>
</evidence>
<dbReference type="GO" id="GO:0080044">
    <property type="term" value="F:quercetin 7-O-glucosyltransferase activity"/>
    <property type="evidence" value="ECO:0007669"/>
    <property type="project" value="TreeGrafter"/>
</dbReference>
<reference evidence="3" key="1">
    <citation type="submission" date="2019-07" db="EMBL/GenBank/DDBJ databases">
        <authorList>
            <person name="Dittberner H."/>
        </authorList>
    </citation>
    <scope>NUCLEOTIDE SEQUENCE [LARGE SCALE GENOMIC DNA]</scope>
</reference>
<sequence length="96" mass="10846">MEETQARKRVLFVPVPAQGHISSMMQFAKTLHLNGLLITVAQTKFNYLSPSGDLTDFEFVTIPESLQESAFENLRPILCLLKLNKECQVSFRDCLG</sequence>
<accession>A0A565BTC9</accession>
<keyword evidence="2" id="KW-0328">Glycosyltransferase</keyword>
<comment type="caution">
    <text evidence="3">The sequence shown here is derived from an EMBL/GenBank/DDBJ whole genome shotgun (WGS) entry which is preliminary data.</text>
</comment>
<dbReference type="Proteomes" id="UP000489600">
    <property type="component" value="Unassembled WGS sequence"/>
</dbReference>